<reference evidence="2 3" key="1">
    <citation type="submission" date="2020-08" db="EMBL/GenBank/DDBJ databases">
        <title>Complete Genome Sequence of Effusibacillus dendaii Strain skT53, Isolated from Farmland soil.</title>
        <authorList>
            <person name="Konishi T."/>
            <person name="Kawasaki H."/>
        </authorList>
    </citation>
    <scope>NUCLEOTIDE SEQUENCE [LARGE SCALE GENOMIC DNA]</scope>
    <source>
        <strain evidence="3">skT53</strain>
    </source>
</reference>
<evidence type="ECO:0000256" key="1">
    <source>
        <dbReference type="SAM" id="Phobius"/>
    </source>
</evidence>
<evidence type="ECO:0000313" key="2">
    <source>
        <dbReference type="EMBL" id="BCJ87303.1"/>
    </source>
</evidence>
<dbReference type="KEGG" id="eff:skT53_22880"/>
<accession>A0A7I8DAU1</accession>
<dbReference type="AlphaFoldDB" id="A0A7I8DAU1"/>
<keyword evidence="3" id="KW-1185">Reference proteome</keyword>
<keyword evidence="1" id="KW-1133">Transmembrane helix</keyword>
<keyword evidence="1" id="KW-0812">Transmembrane</keyword>
<dbReference type="Proteomes" id="UP000593802">
    <property type="component" value="Chromosome"/>
</dbReference>
<dbReference type="RefSeq" id="WP_200757131.1">
    <property type="nucleotide sequence ID" value="NZ_AP023366.1"/>
</dbReference>
<proteinExistence type="predicted"/>
<gene>
    <name evidence="2" type="ORF">skT53_22880</name>
</gene>
<keyword evidence="1" id="KW-0472">Membrane</keyword>
<dbReference type="EMBL" id="AP023366">
    <property type="protein sequence ID" value="BCJ87303.1"/>
    <property type="molecule type" value="Genomic_DNA"/>
</dbReference>
<evidence type="ECO:0000313" key="3">
    <source>
        <dbReference type="Proteomes" id="UP000593802"/>
    </source>
</evidence>
<feature type="transmembrane region" description="Helical" evidence="1">
    <location>
        <begin position="34"/>
        <end position="52"/>
    </location>
</feature>
<name>A0A7I8DAU1_9BACL</name>
<sequence>MEWAAVLGIAAVLVFIPLYEWPKMNTQMKREKTAFAAMTVLGGILAFLLVFYPEMPGPTQFIDAMYKPLVKFLEKLTAERSG</sequence>
<protein>
    <submittedName>
        <fullName evidence="2">Uncharacterized protein</fullName>
    </submittedName>
</protein>
<organism evidence="2 3">
    <name type="scientific">Effusibacillus dendaii</name>
    <dbReference type="NCBI Taxonomy" id="2743772"/>
    <lineage>
        <taxon>Bacteria</taxon>
        <taxon>Bacillati</taxon>
        <taxon>Bacillota</taxon>
        <taxon>Bacilli</taxon>
        <taxon>Bacillales</taxon>
        <taxon>Alicyclobacillaceae</taxon>
        <taxon>Effusibacillus</taxon>
    </lineage>
</organism>
<feature type="transmembrane region" description="Helical" evidence="1">
    <location>
        <begin position="6"/>
        <end position="22"/>
    </location>
</feature>